<dbReference type="Proteomes" id="UP000485058">
    <property type="component" value="Unassembled WGS sequence"/>
</dbReference>
<organism evidence="1 2">
    <name type="scientific">Haematococcus lacustris</name>
    <name type="common">Green alga</name>
    <name type="synonym">Haematococcus pluvialis</name>
    <dbReference type="NCBI Taxonomy" id="44745"/>
    <lineage>
        <taxon>Eukaryota</taxon>
        <taxon>Viridiplantae</taxon>
        <taxon>Chlorophyta</taxon>
        <taxon>core chlorophytes</taxon>
        <taxon>Chlorophyceae</taxon>
        <taxon>CS clade</taxon>
        <taxon>Chlamydomonadales</taxon>
        <taxon>Haematococcaceae</taxon>
        <taxon>Haematococcus</taxon>
    </lineage>
</organism>
<gene>
    <name evidence="1" type="ORF">HaLaN_03777</name>
</gene>
<proteinExistence type="predicted"/>
<dbReference type="EMBL" id="BLLF01000182">
    <property type="protein sequence ID" value="GFH08759.1"/>
    <property type="molecule type" value="Genomic_DNA"/>
</dbReference>
<feature type="non-terminal residue" evidence="1">
    <location>
        <position position="125"/>
    </location>
</feature>
<accession>A0A699YRB1</accession>
<reference evidence="1 2" key="1">
    <citation type="submission" date="2020-02" db="EMBL/GenBank/DDBJ databases">
        <title>Draft genome sequence of Haematococcus lacustris strain NIES-144.</title>
        <authorList>
            <person name="Morimoto D."/>
            <person name="Nakagawa S."/>
            <person name="Yoshida T."/>
            <person name="Sawayama S."/>
        </authorList>
    </citation>
    <scope>NUCLEOTIDE SEQUENCE [LARGE SCALE GENOMIC DNA]</scope>
    <source>
        <strain evidence="1 2">NIES-144</strain>
    </source>
</reference>
<dbReference type="AlphaFoldDB" id="A0A699YRB1"/>
<keyword evidence="2" id="KW-1185">Reference proteome</keyword>
<comment type="caution">
    <text evidence="1">The sequence shown here is derived from an EMBL/GenBank/DDBJ whole genome shotgun (WGS) entry which is preliminary data.</text>
</comment>
<name>A0A699YRB1_HAELA</name>
<sequence length="125" mass="12807">PCPLLAAEPSSAEAVPAELQLLTKSVDAADKAVKEVLDLNRGRQLEVLLGSALRKACDELGLGRSGAVQSSVQLRELLAGLTDKAEAVLVPEEGRAKADATAGAAAIEAEVAAVVEGRRAARALQ</sequence>
<evidence type="ECO:0000313" key="2">
    <source>
        <dbReference type="Proteomes" id="UP000485058"/>
    </source>
</evidence>
<evidence type="ECO:0000313" key="1">
    <source>
        <dbReference type="EMBL" id="GFH08759.1"/>
    </source>
</evidence>
<feature type="non-terminal residue" evidence="1">
    <location>
        <position position="1"/>
    </location>
</feature>
<protein>
    <submittedName>
        <fullName evidence="1">Uncharacterized protein</fullName>
    </submittedName>
</protein>